<evidence type="ECO:0000313" key="19">
    <source>
        <dbReference type="Proteomes" id="UP001204015"/>
    </source>
</evidence>
<proteinExistence type="inferred from homology"/>
<evidence type="ECO:0000256" key="3">
    <source>
        <dbReference type="ARBA" id="ARBA00022448"/>
    </source>
</evidence>
<evidence type="ECO:0000259" key="17">
    <source>
        <dbReference type="Pfam" id="PF07715"/>
    </source>
</evidence>
<dbReference type="PROSITE" id="PS01156">
    <property type="entry name" value="TONB_DEPENDENT_REC_2"/>
    <property type="match status" value="1"/>
</dbReference>
<evidence type="ECO:0000256" key="11">
    <source>
        <dbReference type="ARBA" id="ARBA00023136"/>
    </source>
</evidence>
<dbReference type="SUPFAM" id="SSF56935">
    <property type="entry name" value="Porins"/>
    <property type="match status" value="1"/>
</dbReference>
<dbReference type="Gene3D" id="2.170.130.10">
    <property type="entry name" value="TonB-dependent receptor, plug domain"/>
    <property type="match status" value="1"/>
</dbReference>
<evidence type="ECO:0000259" key="16">
    <source>
        <dbReference type="Pfam" id="PF00593"/>
    </source>
</evidence>
<evidence type="ECO:0000313" key="18">
    <source>
        <dbReference type="EMBL" id="MCO6024912.1"/>
    </source>
</evidence>
<evidence type="ECO:0000256" key="12">
    <source>
        <dbReference type="ARBA" id="ARBA00023170"/>
    </source>
</evidence>
<comment type="similarity">
    <text evidence="2 14 15">Belongs to the TonB-dependent receptor family.</text>
</comment>
<evidence type="ECO:0000256" key="5">
    <source>
        <dbReference type="ARBA" id="ARBA00022496"/>
    </source>
</evidence>
<dbReference type="InterPro" id="IPR000531">
    <property type="entry name" value="Beta-barrel_TonB"/>
</dbReference>
<keyword evidence="5" id="KW-0410">Iron transport</keyword>
<reference evidence="18 19" key="1">
    <citation type="submission" date="2022-06" db="EMBL/GenBank/DDBJ databases">
        <title>A taxonomic note on the genus Prevotella: Description of four novel genera and emended description of the genera Hallella and Xylanibacter.</title>
        <authorList>
            <person name="Hitch T.C.A."/>
        </authorList>
    </citation>
    <scope>NUCLEOTIDE SEQUENCE [LARGE SCALE GENOMIC DNA]</scope>
    <source>
        <strain evidence="18 19">DSM 100619</strain>
    </source>
</reference>
<dbReference type="Gene3D" id="2.40.170.20">
    <property type="entry name" value="TonB-dependent receptor, beta-barrel domain"/>
    <property type="match status" value="1"/>
</dbReference>
<gene>
    <name evidence="18" type="ORF">NG821_03465</name>
</gene>
<keyword evidence="3 14" id="KW-0813">Transport</keyword>
<sequence>MNIRIILTSLLFGSALSIWGSGRYVDEEADSTIKTPVQKLNEVVVQGYQPRYTSAKISESLRLDQPLIEIPQNIQVVSKDLMNDMQIYTAEDGIQRTVSGVSKLEHWSDYVRVNMRGSRAAAFREGMNVTSNWGPMTEDMSYVDHIEFVKGPAGFMMSNGEPSGLYNVVTKKPTGQTRGQVGLTFGSYDFYRGTLDLDGKLNKSGKLLYRLNLMGMSSNSQRQYEFTKRYSIAPVLRYIIDDKSVLTFEYDLQYMQTSNIGSYYVFSPTGYATLPRNYSLLEPGLEPTTSYDHVAILNFQHDFNANWKLTAQAAYFNYHRTGSSLWPASLSENGDLIRNISNADVLNEMKFGQLYLNGKEHTGKISHTILAGFDTGNKHAWYDWSQTFQLDSVGTYNIFKENTKGSPYYGYPHFDRSKSLKERANNTQISQSYTGLYLQDVLGLFQDKLRLTLAGRFTYVKDASYGTTKTEVNHFTPRFGLSYSLNATTSLYALYDQTFSPQMGLLRNGKKVKPITGNNWEVGVKRYWWNNHLQTTLSLYRILDNNETSSDPQNTSSESYLIQIGQSVSKGVEFDLNGEILPGLNVMANYAFTDYKVTKSEDPSSPVGTRMPGYAKREFNFWVRYQAQRGWLKGVSASLGETSLLDRSTWSWGKTSDNVESLPNYIRVDGALGWKNDKISLMLNVNNLLNRYLYSGSYYNNYYYWQSEPPRNFRLSMTYNF</sequence>
<comment type="subcellular location">
    <subcellularLocation>
        <location evidence="1 14">Cell outer membrane</location>
        <topology evidence="1 14">Multi-pass membrane protein</topology>
    </subcellularLocation>
</comment>
<evidence type="ECO:0000256" key="10">
    <source>
        <dbReference type="ARBA" id="ARBA00023077"/>
    </source>
</evidence>
<dbReference type="Pfam" id="PF07715">
    <property type="entry name" value="Plug"/>
    <property type="match status" value="1"/>
</dbReference>
<evidence type="ECO:0000256" key="13">
    <source>
        <dbReference type="ARBA" id="ARBA00023237"/>
    </source>
</evidence>
<feature type="domain" description="TonB-dependent receptor plug" evidence="17">
    <location>
        <begin position="67"/>
        <end position="164"/>
    </location>
</feature>
<evidence type="ECO:0000256" key="4">
    <source>
        <dbReference type="ARBA" id="ARBA00022452"/>
    </source>
</evidence>
<dbReference type="InterPro" id="IPR010105">
    <property type="entry name" value="TonB_sidphr_rcpt"/>
</dbReference>
<dbReference type="RefSeq" id="WP_252760274.1">
    <property type="nucleotide sequence ID" value="NZ_JAMXLY010000008.1"/>
</dbReference>
<organism evidence="18 19">
    <name type="scientific">Segatella cerevisiae</name>
    <dbReference type="NCBI Taxonomy" id="2053716"/>
    <lineage>
        <taxon>Bacteria</taxon>
        <taxon>Pseudomonadati</taxon>
        <taxon>Bacteroidota</taxon>
        <taxon>Bacteroidia</taxon>
        <taxon>Bacteroidales</taxon>
        <taxon>Prevotellaceae</taxon>
        <taxon>Segatella</taxon>
    </lineage>
</organism>
<dbReference type="PROSITE" id="PS52016">
    <property type="entry name" value="TONB_DEPENDENT_REC_3"/>
    <property type="match status" value="1"/>
</dbReference>
<keyword evidence="7" id="KW-0732">Signal</keyword>
<keyword evidence="10 15" id="KW-0798">TonB box</keyword>
<evidence type="ECO:0000256" key="14">
    <source>
        <dbReference type="PROSITE-ProRule" id="PRU01360"/>
    </source>
</evidence>
<dbReference type="InterPro" id="IPR012910">
    <property type="entry name" value="Plug_dom"/>
</dbReference>
<keyword evidence="9" id="KW-0406">Ion transport</keyword>
<dbReference type="InterPro" id="IPR036942">
    <property type="entry name" value="Beta-barrel_TonB_sf"/>
</dbReference>
<keyword evidence="11 14" id="KW-0472">Membrane</keyword>
<protein>
    <submittedName>
        <fullName evidence="18">TonB-dependent siderophore receptor</fullName>
    </submittedName>
</protein>
<evidence type="ECO:0000256" key="9">
    <source>
        <dbReference type="ARBA" id="ARBA00023065"/>
    </source>
</evidence>
<dbReference type="PANTHER" id="PTHR32552:SF68">
    <property type="entry name" value="FERRICHROME OUTER MEMBRANE TRANSPORTER_PHAGE RECEPTOR"/>
    <property type="match status" value="1"/>
</dbReference>
<dbReference type="EMBL" id="JAMXLY010000008">
    <property type="protein sequence ID" value="MCO6024912.1"/>
    <property type="molecule type" value="Genomic_DNA"/>
</dbReference>
<evidence type="ECO:0000256" key="2">
    <source>
        <dbReference type="ARBA" id="ARBA00009810"/>
    </source>
</evidence>
<keyword evidence="13 14" id="KW-0998">Cell outer membrane</keyword>
<dbReference type="Pfam" id="PF00593">
    <property type="entry name" value="TonB_dep_Rec_b-barrel"/>
    <property type="match status" value="1"/>
</dbReference>
<keyword evidence="6 14" id="KW-0812">Transmembrane</keyword>
<dbReference type="InterPro" id="IPR010917">
    <property type="entry name" value="TonB_rcpt_CS"/>
</dbReference>
<keyword evidence="12 18" id="KW-0675">Receptor</keyword>
<evidence type="ECO:0000256" key="7">
    <source>
        <dbReference type="ARBA" id="ARBA00022729"/>
    </source>
</evidence>
<dbReference type="PANTHER" id="PTHR32552">
    <property type="entry name" value="FERRICHROME IRON RECEPTOR-RELATED"/>
    <property type="match status" value="1"/>
</dbReference>
<feature type="domain" description="TonB-dependent receptor-like beta-barrel" evidence="16">
    <location>
        <begin position="263"/>
        <end position="688"/>
    </location>
</feature>
<evidence type="ECO:0000256" key="8">
    <source>
        <dbReference type="ARBA" id="ARBA00023004"/>
    </source>
</evidence>
<keyword evidence="19" id="KW-1185">Reference proteome</keyword>
<evidence type="ECO:0000256" key="6">
    <source>
        <dbReference type="ARBA" id="ARBA00022692"/>
    </source>
</evidence>
<dbReference type="InterPro" id="IPR039426">
    <property type="entry name" value="TonB-dep_rcpt-like"/>
</dbReference>
<keyword evidence="8" id="KW-0408">Iron</keyword>
<evidence type="ECO:0000256" key="15">
    <source>
        <dbReference type="RuleBase" id="RU003357"/>
    </source>
</evidence>
<name>A0ABT1BUZ3_9BACT</name>
<accession>A0ABT1BUZ3</accession>
<dbReference type="InterPro" id="IPR037066">
    <property type="entry name" value="Plug_dom_sf"/>
</dbReference>
<keyword evidence="4 14" id="KW-1134">Transmembrane beta strand</keyword>
<evidence type="ECO:0000256" key="1">
    <source>
        <dbReference type="ARBA" id="ARBA00004571"/>
    </source>
</evidence>
<comment type="caution">
    <text evidence="18">The sequence shown here is derived from an EMBL/GenBank/DDBJ whole genome shotgun (WGS) entry which is preliminary data.</text>
</comment>
<dbReference type="Proteomes" id="UP001204015">
    <property type="component" value="Unassembled WGS sequence"/>
</dbReference>
<dbReference type="NCBIfam" id="TIGR01783">
    <property type="entry name" value="TonB-siderophor"/>
    <property type="match status" value="1"/>
</dbReference>